<dbReference type="GO" id="GO:0016567">
    <property type="term" value="P:protein ubiquitination"/>
    <property type="evidence" value="ECO:0007669"/>
    <property type="project" value="TreeGrafter"/>
</dbReference>
<sequence length="370" mass="41643">MACIPEKAMETPKTMPSPAEAQRVFELTPVCIGRSRDCELSFSSEAALSRSVSKKHAKIYPCLFDSNDQVRWFIKDLESKHGTSVNGDELKRGTSIEIFHGDVIVLAKHLSDSFEIKCFLEGRGNSKIVLVTKNPLNRQPMVAPTSPLSSAEKRKLAKDPRELSVQKRFRTLEREEATKPGLGQSPLKCPVCFEYFIESMTLSCSHSFCGSCLQHWLLKSLSCPTCRVAVTLLPVRTRTLDDLCLQLIDPSSEAWITRQKAHKAELDAHLRKARKIRKHFLELQGQPWPTIWNIWHSARDRDAFVQKLATATGVVRGAWCEAVGLTEDAICTQSPIKLLNALCNVLPEACFSSMESSEMRSRLRLFLHYG</sequence>
<evidence type="ECO:0000256" key="3">
    <source>
        <dbReference type="ARBA" id="ARBA00022723"/>
    </source>
</evidence>
<dbReference type="VEuPathDB" id="FungiDB:SDRG_00740"/>
<dbReference type="PROSITE" id="PS00518">
    <property type="entry name" value="ZF_RING_1"/>
    <property type="match status" value="1"/>
</dbReference>
<dbReference type="Pfam" id="PF13923">
    <property type="entry name" value="zf-C3HC4_2"/>
    <property type="match status" value="1"/>
</dbReference>
<dbReference type="InterPro" id="IPR017907">
    <property type="entry name" value="Znf_RING_CS"/>
</dbReference>
<dbReference type="EMBL" id="JH767133">
    <property type="protein sequence ID" value="EQC41884.1"/>
    <property type="molecule type" value="Genomic_DNA"/>
</dbReference>
<dbReference type="PROSITE" id="PS50089">
    <property type="entry name" value="ZF_RING_2"/>
    <property type="match status" value="1"/>
</dbReference>
<dbReference type="SUPFAM" id="SSF49879">
    <property type="entry name" value="SMAD/FHA domain"/>
    <property type="match status" value="1"/>
</dbReference>
<feature type="domain" description="FHA" evidence="7">
    <location>
        <begin position="30"/>
        <end position="90"/>
    </location>
</feature>
<dbReference type="OrthoDB" id="654191at2759"/>
<comment type="similarity">
    <text evidence="1">Belongs to the CHFR family.</text>
</comment>
<protein>
    <recommendedName>
        <fullName evidence="2">E3 ubiquitin-protein ligase CHFR</fullName>
    </recommendedName>
</protein>
<dbReference type="CDD" id="cd00060">
    <property type="entry name" value="FHA"/>
    <property type="match status" value="1"/>
</dbReference>
<evidence type="ECO:0000256" key="5">
    <source>
        <dbReference type="ARBA" id="ARBA00022833"/>
    </source>
</evidence>
<evidence type="ECO:0000259" key="8">
    <source>
        <dbReference type="PROSITE" id="PS50089"/>
    </source>
</evidence>
<dbReference type="GeneID" id="19941467"/>
<dbReference type="PROSITE" id="PS50006">
    <property type="entry name" value="FHA_DOMAIN"/>
    <property type="match status" value="1"/>
</dbReference>
<name>T0QUJ7_SAPDV</name>
<evidence type="ECO:0000256" key="4">
    <source>
        <dbReference type="ARBA" id="ARBA00022771"/>
    </source>
</evidence>
<keyword evidence="4 6" id="KW-0863">Zinc-finger</keyword>
<dbReference type="InterPro" id="IPR008984">
    <property type="entry name" value="SMAD_FHA_dom_sf"/>
</dbReference>
<dbReference type="InterPro" id="IPR000253">
    <property type="entry name" value="FHA_dom"/>
</dbReference>
<evidence type="ECO:0000256" key="6">
    <source>
        <dbReference type="PROSITE-ProRule" id="PRU00175"/>
    </source>
</evidence>
<keyword evidence="5" id="KW-0862">Zinc</keyword>
<keyword evidence="3" id="KW-0479">Metal-binding</keyword>
<dbReference type="eggNOG" id="KOG3872">
    <property type="taxonomic scope" value="Eukaryota"/>
</dbReference>
<gene>
    <name evidence="9" type="ORF">SDRG_00740</name>
</gene>
<keyword evidence="10" id="KW-1185">Reference proteome</keyword>
<dbReference type="Gene3D" id="2.60.200.20">
    <property type="match status" value="1"/>
</dbReference>
<evidence type="ECO:0000259" key="7">
    <source>
        <dbReference type="PROSITE" id="PS50006"/>
    </source>
</evidence>
<dbReference type="InterPro" id="IPR001841">
    <property type="entry name" value="Znf_RING"/>
</dbReference>
<dbReference type="RefSeq" id="XP_008604453.1">
    <property type="nucleotide sequence ID" value="XM_008606231.1"/>
</dbReference>
<dbReference type="GO" id="GO:0004842">
    <property type="term" value="F:ubiquitin-protein transferase activity"/>
    <property type="evidence" value="ECO:0007669"/>
    <property type="project" value="TreeGrafter"/>
</dbReference>
<proteinExistence type="inferred from homology"/>
<dbReference type="GO" id="GO:0006511">
    <property type="term" value="P:ubiquitin-dependent protein catabolic process"/>
    <property type="evidence" value="ECO:0007669"/>
    <property type="project" value="TreeGrafter"/>
</dbReference>
<dbReference type="AlphaFoldDB" id="T0QUJ7"/>
<dbReference type="GO" id="GO:0005634">
    <property type="term" value="C:nucleus"/>
    <property type="evidence" value="ECO:0007669"/>
    <property type="project" value="TreeGrafter"/>
</dbReference>
<dbReference type="Pfam" id="PF00498">
    <property type="entry name" value="FHA"/>
    <property type="match status" value="1"/>
</dbReference>
<dbReference type="SMART" id="SM00240">
    <property type="entry name" value="FHA"/>
    <property type="match status" value="1"/>
</dbReference>
<dbReference type="InParanoid" id="T0QUJ7"/>
<feature type="domain" description="RING-type" evidence="8">
    <location>
        <begin position="189"/>
        <end position="227"/>
    </location>
</feature>
<dbReference type="STRING" id="1156394.T0QUJ7"/>
<dbReference type="GO" id="GO:0008270">
    <property type="term" value="F:zinc ion binding"/>
    <property type="evidence" value="ECO:0007669"/>
    <property type="project" value="UniProtKB-KW"/>
</dbReference>
<reference evidence="9 10" key="1">
    <citation type="submission" date="2012-04" db="EMBL/GenBank/DDBJ databases">
        <title>The Genome Sequence of Saprolegnia declina VS20.</title>
        <authorList>
            <consortium name="The Broad Institute Genome Sequencing Platform"/>
            <person name="Russ C."/>
            <person name="Nusbaum C."/>
            <person name="Tyler B."/>
            <person name="van West P."/>
            <person name="Dieguez-Uribeondo J."/>
            <person name="de Bruijn I."/>
            <person name="Tripathy S."/>
            <person name="Jiang R."/>
            <person name="Young S.K."/>
            <person name="Zeng Q."/>
            <person name="Gargeya S."/>
            <person name="Fitzgerald M."/>
            <person name="Haas B."/>
            <person name="Abouelleil A."/>
            <person name="Alvarado L."/>
            <person name="Arachchi H.M."/>
            <person name="Berlin A."/>
            <person name="Chapman S.B."/>
            <person name="Goldberg J."/>
            <person name="Griggs A."/>
            <person name="Gujja S."/>
            <person name="Hansen M."/>
            <person name="Howarth C."/>
            <person name="Imamovic A."/>
            <person name="Larimer J."/>
            <person name="McCowen C."/>
            <person name="Montmayeur A."/>
            <person name="Murphy C."/>
            <person name="Neiman D."/>
            <person name="Pearson M."/>
            <person name="Priest M."/>
            <person name="Roberts A."/>
            <person name="Saif S."/>
            <person name="Shea T."/>
            <person name="Sisk P."/>
            <person name="Sykes S."/>
            <person name="Wortman J."/>
            <person name="Nusbaum C."/>
            <person name="Birren B."/>
        </authorList>
    </citation>
    <scope>NUCLEOTIDE SEQUENCE [LARGE SCALE GENOMIC DNA]</scope>
    <source>
        <strain evidence="9 10">VS20</strain>
    </source>
</reference>
<dbReference type="PANTHER" id="PTHR16079:SF4">
    <property type="entry name" value="E3 UBIQUITIN-PROTEIN LIGASE CHFR"/>
    <property type="match status" value="1"/>
</dbReference>
<evidence type="ECO:0000256" key="1">
    <source>
        <dbReference type="ARBA" id="ARBA00005797"/>
    </source>
</evidence>
<dbReference type="Proteomes" id="UP000030762">
    <property type="component" value="Unassembled WGS sequence"/>
</dbReference>
<evidence type="ECO:0000256" key="2">
    <source>
        <dbReference type="ARBA" id="ARBA00017908"/>
    </source>
</evidence>
<dbReference type="PANTHER" id="PTHR16079">
    <property type="entry name" value="UBIQUITIN LIGASE PROTEIN CHFR"/>
    <property type="match status" value="1"/>
</dbReference>
<organism evidence="9 10">
    <name type="scientific">Saprolegnia diclina (strain VS20)</name>
    <dbReference type="NCBI Taxonomy" id="1156394"/>
    <lineage>
        <taxon>Eukaryota</taxon>
        <taxon>Sar</taxon>
        <taxon>Stramenopiles</taxon>
        <taxon>Oomycota</taxon>
        <taxon>Saprolegniomycetes</taxon>
        <taxon>Saprolegniales</taxon>
        <taxon>Saprolegniaceae</taxon>
        <taxon>Saprolegnia</taxon>
    </lineage>
</organism>
<accession>T0QUJ7</accession>
<dbReference type="SMART" id="SM00184">
    <property type="entry name" value="RING"/>
    <property type="match status" value="1"/>
</dbReference>
<dbReference type="InterPro" id="IPR013083">
    <property type="entry name" value="Znf_RING/FYVE/PHD"/>
</dbReference>
<evidence type="ECO:0000313" key="9">
    <source>
        <dbReference type="EMBL" id="EQC41884.1"/>
    </source>
</evidence>
<dbReference type="InterPro" id="IPR052256">
    <property type="entry name" value="E3_ubiquitin-ligase_CHFR"/>
</dbReference>
<evidence type="ECO:0000313" key="10">
    <source>
        <dbReference type="Proteomes" id="UP000030762"/>
    </source>
</evidence>
<dbReference type="Gene3D" id="3.30.40.10">
    <property type="entry name" value="Zinc/RING finger domain, C3HC4 (zinc finger)"/>
    <property type="match status" value="1"/>
</dbReference>
<dbReference type="SUPFAM" id="SSF57850">
    <property type="entry name" value="RING/U-box"/>
    <property type="match status" value="1"/>
</dbReference>